<feature type="transmembrane region" description="Helical" evidence="6">
    <location>
        <begin position="90"/>
        <end position="108"/>
    </location>
</feature>
<feature type="transmembrane region" description="Helical" evidence="6">
    <location>
        <begin position="354"/>
        <end position="375"/>
    </location>
</feature>
<proteinExistence type="inferred from homology"/>
<feature type="region of interest" description="Disordered" evidence="5">
    <location>
        <begin position="259"/>
        <end position="282"/>
    </location>
</feature>
<accession>D7FL06</accession>
<dbReference type="OMA" id="LAWGQYV"/>
<evidence type="ECO:0000256" key="2">
    <source>
        <dbReference type="ARBA" id="ARBA00009540"/>
    </source>
</evidence>
<dbReference type="Proteomes" id="UP000002630">
    <property type="component" value="Linkage Group LG11"/>
</dbReference>
<keyword evidence="3" id="KW-0496">Mitochondrion</keyword>
<evidence type="ECO:0000259" key="7">
    <source>
        <dbReference type="PROSITE" id="PS51886"/>
    </source>
</evidence>
<gene>
    <name evidence="8" type="ORF">Esi_0150_0065</name>
</gene>
<evidence type="ECO:0000256" key="5">
    <source>
        <dbReference type="SAM" id="MobiDB-lite"/>
    </source>
</evidence>
<feature type="compositionally biased region" description="Basic residues" evidence="5">
    <location>
        <begin position="551"/>
        <end position="565"/>
    </location>
</feature>
<evidence type="ECO:0000256" key="1">
    <source>
        <dbReference type="ARBA" id="ARBA00004173"/>
    </source>
</evidence>
<feature type="transmembrane region" description="Helical" evidence="6">
    <location>
        <begin position="501"/>
        <end position="529"/>
    </location>
</feature>
<evidence type="ECO:0000256" key="3">
    <source>
        <dbReference type="ARBA" id="ARBA00023128"/>
    </source>
</evidence>
<dbReference type="Pfam" id="PF07534">
    <property type="entry name" value="TLD"/>
    <property type="match status" value="1"/>
</dbReference>
<feature type="transmembrane region" description="Helical" evidence="6">
    <location>
        <begin position="19"/>
        <end position="39"/>
    </location>
</feature>
<dbReference type="AlphaFoldDB" id="D7FL06"/>
<feature type="transmembrane region" description="Helical" evidence="6">
    <location>
        <begin position="322"/>
        <end position="342"/>
    </location>
</feature>
<name>D7FL06_ECTSI</name>
<evidence type="ECO:0000313" key="8">
    <source>
        <dbReference type="EMBL" id="CBJ29549.1"/>
    </source>
</evidence>
<dbReference type="EMBL" id="FN648070">
    <property type="protein sequence ID" value="CBJ29549.1"/>
    <property type="molecule type" value="Genomic_DNA"/>
</dbReference>
<dbReference type="STRING" id="2880.D7FL06"/>
<evidence type="ECO:0000256" key="4">
    <source>
        <dbReference type="ARBA" id="ARBA00040604"/>
    </source>
</evidence>
<evidence type="ECO:0000256" key="6">
    <source>
        <dbReference type="SAM" id="Phobius"/>
    </source>
</evidence>
<sequence length="770" mass="83971">MAETGADDDETLGAWALRYRGVATFGALAVLLGTGKFVGFHWHRLAFLRRFVVPPAVISGLLGCVVYRLFKGVMSPGVKSSLDESLSEVVVLMINFTFSALTLGFASAGTYVPRTRAVLASIWHEALPMLVYSQVLIWGQSCVALLTVGLIRLGNPDVSVFLGALVTMGLETGRDVMSFSTREIAGEWADEVVRLADSLGLLLSVFGGICLMTMHMGSWGPTGARASPDRGRQGLGGTAAAGTAGRGLGGGLPGFDDANLGSSDAGSNNHRSRSLSPRSRPALRGAGIAGSLLEAGTPEASVAGRDRGPTLGIHRAGLGAHLLLPAVSVGAAWLVDLFIRFLENRVEYTAKHHIISGFRLFQLSMCAALLFMCFIRRTSPFRYHSEWFFRLSGLCLDLMTTAAISSIGFASIPNKFNAAFLLVLFSCVLWNVGVFIVLAPRMFPNFWLLRATALIGDALGHSWVGLLLLRAMDFRLQTPVPLAYAYKTMMFFVPASGSKNAIVIAMVDVMGVWEAFVVCLGVCVAWLWVFDWHFKSRMPHNQQMREEERSKKKQRSPLRTRKKKKNAVEEAELVDMRPPGVVRHEVESPVEEAREVVLDQPSKILTAARLRRLAEAVPLGQAMKTWKLGYSIARDGASLWTLLQNCRGRGPCLIVVEDSWGYVFGGFVAGSMKESQKYYGTGESFVYSFHPSFKGHRWTGANDYFCISSDSWLAMGGGGGGFAFQIDDELDAGESNPSDTFGSPRLSSNEFFRCLQVEVWFFSNLKPSGD</sequence>
<dbReference type="PANTHER" id="PTHR23354">
    <property type="entry name" value="NUCLEOLAR PROTEIN 7/ESTROGEN RECEPTOR COACTIVATOR-RELATED"/>
    <property type="match status" value="1"/>
</dbReference>
<dbReference type="SMART" id="SM00584">
    <property type="entry name" value="TLDc"/>
    <property type="match status" value="1"/>
</dbReference>
<feature type="transmembrane region" description="Helical" evidence="6">
    <location>
        <begin position="387"/>
        <end position="412"/>
    </location>
</feature>
<comment type="subcellular location">
    <subcellularLocation>
        <location evidence="1">Mitochondrion</location>
    </subcellularLocation>
</comment>
<dbReference type="InterPro" id="IPR006571">
    <property type="entry name" value="TLDc_dom"/>
</dbReference>
<organism evidence="8 9">
    <name type="scientific">Ectocarpus siliculosus</name>
    <name type="common">Brown alga</name>
    <name type="synonym">Conferva siliculosa</name>
    <dbReference type="NCBI Taxonomy" id="2880"/>
    <lineage>
        <taxon>Eukaryota</taxon>
        <taxon>Sar</taxon>
        <taxon>Stramenopiles</taxon>
        <taxon>Ochrophyta</taxon>
        <taxon>PX clade</taxon>
        <taxon>Phaeophyceae</taxon>
        <taxon>Ectocarpales</taxon>
        <taxon>Ectocarpaceae</taxon>
        <taxon>Ectocarpus</taxon>
    </lineage>
</organism>
<dbReference type="OrthoDB" id="191680at2759"/>
<feature type="transmembrane region" description="Helical" evidence="6">
    <location>
        <begin position="451"/>
        <end position="472"/>
    </location>
</feature>
<dbReference type="eggNOG" id="KOG2372">
    <property type="taxonomic scope" value="Eukaryota"/>
</dbReference>
<comment type="similarity">
    <text evidence="2">Belongs to the OXR1 family.</text>
</comment>
<dbReference type="PROSITE" id="PS51886">
    <property type="entry name" value="TLDC"/>
    <property type="match status" value="1"/>
</dbReference>
<reference evidence="8 9" key="1">
    <citation type="journal article" date="2010" name="Nature">
        <title>The Ectocarpus genome and the independent evolution of multicellularity in brown algae.</title>
        <authorList>
            <person name="Cock J.M."/>
            <person name="Sterck L."/>
            <person name="Rouze P."/>
            <person name="Scornet D."/>
            <person name="Allen A.E."/>
            <person name="Amoutzias G."/>
            <person name="Anthouard V."/>
            <person name="Artiguenave F."/>
            <person name="Aury J.M."/>
            <person name="Badger J.H."/>
            <person name="Beszteri B."/>
            <person name="Billiau K."/>
            <person name="Bonnet E."/>
            <person name="Bothwell J.H."/>
            <person name="Bowler C."/>
            <person name="Boyen C."/>
            <person name="Brownlee C."/>
            <person name="Carrano C.J."/>
            <person name="Charrier B."/>
            <person name="Cho G.Y."/>
            <person name="Coelho S.M."/>
            <person name="Collen J."/>
            <person name="Corre E."/>
            <person name="Da Silva C."/>
            <person name="Delage L."/>
            <person name="Delaroque N."/>
            <person name="Dittami S.M."/>
            <person name="Doulbeau S."/>
            <person name="Elias M."/>
            <person name="Farnham G."/>
            <person name="Gachon C.M."/>
            <person name="Gschloessl B."/>
            <person name="Heesch S."/>
            <person name="Jabbari K."/>
            <person name="Jubin C."/>
            <person name="Kawai H."/>
            <person name="Kimura K."/>
            <person name="Kloareg B."/>
            <person name="Kupper F.C."/>
            <person name="Lang D."/>
            <person name="Le Bail A."/>
            <person name="Leblanc C."/>
            <person name="Lerouge P."/>
            <person name="Lohr M."/>
            <person name="Lopez P.J."/>
            <person name="Martens C."/>
            <person name="Maumus F."/>
            <person name="Michel G."/>
            <person name="Miranda-Saavedra D."/>
            <person name="Morales J."/>
            <person name="Moreau H."/>
            <person name="Motomura T."/>
            <person name="Nagasato C."/>
            <person name="Napoli C.A."/>
            <person name="Nelson D.R."/>
            <person name="Nyvall-Collen P."/>
            <person name="Peters A.F."/>
            <person name="Pommier C."/>
            <person name="Potin P."/>
            <person name="Poulain J."/>
            <person name="Quesneville H."/>
            <person name="Read B."/>
            <person name="Rensing S.A."/>
            <person name="Ritter A."/>
            <person name="Rousvoal S."/>
            <person name="Samanta M."/>
            <person name="Samson G."/>
            <person name="Schroeder D.C."/>
            <person name="Segurens B."/>
            <person name="Strittmatter M."/>
            <person name="Tonon T."/>
            <person name="Tregear J.W."/>
            <person name="Valentin K."/>
            <person name="von Dassow P."/>
            <person name="Yamagishi T."/>
            <person name="Van de Peer Y."/>
            <person name="Wincker P."/>
        </authorList>
    </citation>
    <scope>NUCLEOTIDE SEQUENCE [LARGE SCALE GENOMIC DNA]</scope>
    <source>
        <strain evidence="9">Ec32 / CCAP1310/4</strain>
    </source>
</reference>
<feature type="transmembrane region" description="Helical" evidence="6">
    <location>
        <begin position="129"/>
        <end position="151"/>
    </location>
</feature>
<keyword evidence="9" id="KW-1185">Reference proteome</keyword>
<feature type="transmembrane region" description="Helical" evidence="6">
    <location>
        <begin position="418"/>
        <end position="439"/>
    </location>
</feature>
<keyword evidence="6" id="KW-1133">Transmembrane helix</keyword>
<dbReference type="InParanoid" id="D7FL06"/>
<dbReference type="GO" id="GO:0005739">
    <property type="term" value="C:mitochondrion"/>
    <property type="evidence" value="ECO:0007669"/>
    <property type="project" value="UniProtKB-SubCell"/>
</dbReference>
<dbReference type="PANTHER" id="PTHR23354:SF62">
    <property type="entry name" value="MUSTARD, ISOFORM V"/>
    <property type="match status" value="1"/>
</dbReference>
<dbReference type="EMBL" id="FN649736">
    <property type="protein sequence ID" value="CBJ29549.1"/>
    <property type="molecule type" value="Genomic_DNA"/>
</dbReference>
<feature type="region of interest" description="Disordered" evidence="5">
    <location>
        <begin position="541"/>
        <end position="569"/>
    </location>
</feature>
<keyword evidence="6" id="KW-0472">Membrane</keyword>
<protein>
    <recommendedName>
        <fullName evidence="4">Oxidation resistance protein 1</fullName>
    </recommendedName>
</protein>
<evidence type="ECO:0000313" key="9">
    <source>
        <dbReference type="Proteomes" id="UP000002630"/>
    </source>
</evidence>
<feature type="transmembrane region" description="Helical" evidence="6">
    <location>
        <begin position="198"/>
        <end position="217"/>
    </location>
</feature>
<feature type="transmembrane region" description="Helical" evidence="6">
    <location>
        <begin position="51"/>
        <end position="70"/>
    </location>
</feature>
<feature type="domain" description="TLDc" evidence="7">
    <location>
        <begin position="603"/>
        <end position="763"/>
    </location>
</feature>
<keyword evidence="6" id="KW-0812">Transmembrane</keyword>